<accession>A0A511YAF8</accession>
<name>A0A511YAF8_9FLAO</name>
<dbReference type="OrthoDB" id="1324326at2"/>
<proteinExistence type="predicted"/>
<organism evidence="1 2">
    <name type="scientific">Chryseobacterium lathyri</name>
    <dbReference type="NCBI Taxonomy" id="395933"/>
    <lineage>
        <taxon>Bacteria</taxon>
        <taxon>Pseudomonadati</taxon>
        <taxon>Bacteroidota</taxon>
        <taxon>Flavobacteriia</taxon>
        <taxon>Flavobacteriales</taxon>
        <taxon>Weeksellaceae</taxon>
        <taxon>Chryseobacterium group</taxon>
        <taxon>Chryseobacterium</taxon>
    </lineage>
</organism>
<reference evidence="1 2" key="1">
    <citation type="submission" date="2019-07" db="EMBL/GenBank/DDBJ databases">
        <title>Whole genome shotgun sequence of Chryseobacterium lathyri NBRC 105250.</title>
        <authorList>
            <person name="Hosoyama A."/>
            <person name="Uohara A."/>
            <person name="Ohji S."/>
            <person name="Ichikawa N."/>
        </authorList>
    </citation>
    <scope>NUCLEOTIDE SEQUENCE [LARGE SCALE GENOMIC DNA]</scope>
    <source>
        <strain evidence="1 2">NBRC 105250</strain>
    </source>
</reference>
<dbReference type="AlphaFoldDB" id="A0A511YAF8"/>
<dbReference type="EMBL" id="BJYI01000007">
    <property type="protein sequence ID" value="GEN72165.1"/>
    <property type="molecule type" value="Genomic_DNA"/>
</dbReference>
<dbReference type="RefSeq" id="WP_111960796.1">
    <property type="nucleotide sequence ID" value="NZ_BJYI01000007.1"/>
</dbReference>
<dbReference type="Proteomes" id="UP000321150">
    <property type="component" value="Unassembled WGS sequence"/>
</dbReference>
<evidence type="ECO:0000313" key="2">
    <source>
        <dbReference type="Proteomes" id="UP000321150"/>
    </source>
</evidence>
<gene>
    <name evidence="1" type="ORF">CLA01_22370</name>
</gene>
<evidence type="ECO:0000313" key="1">
    <source>
        <dbReference type="EMBL" id="GEN72165.1"/>
    </source>
</evidence>
<comment type="caution">
    <text evidence="1">The sequence shown here is derived from an EMBL/GenBank/DDBJ whole genome shotgun (WGS) entry which is preliminary data.</text>
</comment>
<sequence length="625" mass="73539">MAKDTEKQIIRAFLDYYFKTRKSQFSKQEIPQYKELIKLGILYEIDTERGILELEQNSNKLQDIVLKTATEKLNNQLPNDISEAFKFVDKFEETLKKEYNCERIINSFSHIIKGFKGFALYVLHKNGLDIKSFLQSLDKDNREKHLFSFERSFFDFLPNSDYSEKEIFEIFSKLDDKYAEHDIIMFLRNSFKQDLSFGNKLLKYALENNVKERFISDLLIGAYNSGDLTAIDKATSLKDKNYSECLFILGRLNFQNEIDIEKAYNQIGEIEIKDVDIAHQQSYLIQNIVENKKTTEAILKQSFIFYLEFLNNGTDEIINSVFHDISMLNGFESEKYGLLHLYLSKTGNFAVIKHFFYHFSEPVYIFDIMMRLFDKDRNHNFPMDLFENGISEFWNKNHIKTEECILNLFKQYSFLGVLGVKVILSSHFGIYHVDLLKLDKVECQLNAINNICKYPHSFDKLLPLILPLRNSKLRGVREHIQNSLAQIVFNSYHETIYKEIEISIGKTKRDKEFLNPIKKALEDYYKLKELKESINDLNPYENERDLMDLFYRLEHEAHAKMMNEVNAGKGTFMEMVKTNIIVRGNSFKFDDKEPTPMSLIKSSMLIDSSSYLNPDLYDHNLNITE</sequence>
<protein>
    <submittedName>
        <fullName evidence="1">Uncharacterized protein</fullName>
    </submittedName>
</protein>